<sequence>MREKEAAIISRVPSPTVTTVDGIWKKATDAIRQAAQSELCITNFFGINDENGHLLMDRKKSLKRWRDYFEETSTKITMEENEVAWKKMRPGKATGPDDVAADLWKSKNWHPAEWLAKFFSLVVAEKKVIANERSGQHSLDFMNGTGNVQLRSDRSRQQSRVKKCC</sequence>
<feature type="region of interest" description="Disordered" evidence="1">
    <location>
        <begin position="143"/>
        <end position="165"/>
    </location>
</feature>
<evidence type="ECO:0000313" key="3">
    <source>
        <dbReference type="Proteomes" id="UP000050761"/>
    </source>
</evidence>
<dbReference type="WBParaSite" id="HPBE_0001461001-mRNA-1">
    <property type="protein sequence ID" value="HPBE_0001461001-mRNA-1"/>
    <property type="gene ID" value="HPBE_0001461001"/>
</dbReference>
<evidence type="ECO:0000256" key="1">
    <source>
        <dbReference type="SAM" id="MobiDB-lite"/>
    </source>
</evidence>
<dbReference type="EMBL" id="UZAH01028449">
    <property type="protein sequence ID" value="VDP00225.1"/>
    <property type="molecule type" value="Genomic_DNA"/>
</dbReference>
<reference evidence="2 3" key="1">
    <citation type="submission" date="2018-11" db="EMBL/GenBank/DDBJ databases">
        <authorList>
            <consortium name="Pathogen Informatics"/>
        </authorList>
    </citation>
    <scope>NUCLEOTIDE SEQUENCE [LARGE SCALE GENOMIC DNA]</scope>
</reference>
<evidence type="ECO:0000313" key="4">
    <source>
        <dbReference type="WBParaSite" id="HPBE_0001461001-mRNA-1"/>
    </source>
</evidence>
<accession>A0A3P8AY95</accession>
<name>A0A183G0I6_HELPZ</name>
<dbReference type="AlphaFoldDB" id="A0A183G0I6"/>
<protein>
    <submittedName>
        <fullName evidence="4">MADF domain-containing protein</fullName>
    </submittedName>
</protein>
<accession>A0A183G0I6</accession>
<organism evidence="3 4">
    <name type="scientific">Heligmosomoides polygyrus</name>
    <name type="common">Parasitic roundworm</name>
    <dbReference type="NCBI Taxonomy" id="6339"/>
    <lineage>
        <taxon>Eukaryota</taxon>
        <taxon>Metazoa</taxon>
        <taxon>Ecdysozoa</taxon>
        <taxon>Nematoda</taxon>
        <taxon>Chromadorea</taxon>
        <taxon>Rhabditida</taxon>
        <taxon>Rhabditina</taxon>
        <taxon>Rhabditomorpha</taxon>
        <taxon>Strongyloidea</taxon>
        <taxon>Heligmosomidae</taxon>
        <taxon>Heligmosomoides</taxon>
    </lineage>
</organism>
<proteinExistence type="predicted"/>
<keyword evidence="3" id="KW-1185">Reference proteome</keyword>
<dbReference type="OrthoDB" id="5905407at2759"/>
<dbReference type="Proteomes" id="UP000050761">
    <property type="component" value="Unassembled WGS sequence"/>
</dbReference>
<evidence type="ECO:0000313" key="2">
    <source>
        <dbReference type="EMBL" id="VDP00225.1"/>
    </source>
</evidence>
<gene>
    <name evidence="2" type="ORF">HPBE_LOCUS14611</name>
</gene>
<reference evidence="4" key="2">
    <citation type="submission" date="2019-09" db="UniProtKB">
        <authorList>
            <consortium name="WormBaseParasite"/>
        </authorList>
    </citation>
    <scope>IDENTIFICATION</scope>
</reference>